<evidence type="ECO:0000256" key="8">
    <source>
        <dbReference type="ARBA" id="ARBA00040195"/>
    </source>
</evidence>
<dbReference type="GO" id="GO:0005737">
    <property type="term" value="C:cytoplasm"/>
    <property type="evidence" value="ECO:0007669"/>
    <property type="project" value="UniProtKB-SubCell"/>
</dbReference>
<protein>
    <recommendedName>
        <fullName evidence="8">Phosphoinositide 3-kinase regulatory subunit 5</fullName>
    </recommendedName>
</protein>
<dbReference type="STRING" id="303518.ENSPNYP00000028212"/>
<evidence type="ECO:0000256" key="3">
    <source>
        <dbReference type="ARBA" id="ARBA00004496"/>
    </source>
</evidence>
<sequence length="744" mass="83424">MQTLDQSSCTEDRIQHVLERCLSHLGVDTPDTQLWKAGLCINRWSLEELVKRDPHNFLILLQQILRKTKEVLEQCQYELVVPLSLLFSSTLLRAPYLPANSGVLQDANLLFHGFLSWPEPCSSAAKRLLNVIQQELRAPGISFQRLVRTEQGISHEIHGSKTITVLLVSPDDDVPTEVQSVSEQLSASQHCSRDVTITLILHSFQAALGTKHDLQELHKYFLFSSAAVDIFTLPFPKCHKCYWENDNFDVLKHILGAQNDMDSSDCFLKTGLDDDDNNDTSFDEEDEPEGNKDEFQSHRISTASSSSRDSGYSLSSSWSVPSGSSGVESGEETTQEDIEERPDSQPKPRKKPKKKSRSLLGFSLLFKPSRSPRVCRRVQSMAYHKDFERTQSHLKPSKVHPLHESPHLCVRRRPILSCNEEDLVEAPTLVKVVVFGGDREAGRLARAYSDLHQKESKYPQLTKVCKLQFYFVPTKRQSGSPGGGHTPTEERIVGLTKTTTSAASKDDSVSHSNGGTEQLPLLADLVLYYCRHADQPVLVQLYQVELTLVGGERRREVFIQSLELGHTAGTRAVKAMGAASKRFGIDEEREAVPLTLSLVAISGRSQWINKEIMCTSINLHKQWRTPQQLGASESLQLTMTEVLKRQCSKSKKGYKQHISVSEVKVDKMQVNGRDPGTTFAVCLDQDEKKFIQSVTRCEVSLCCKPGSGLDWRTYQPLLGQVQPLHPSYCSMLCLPITSFSSSYP</sequence>
<name>A0A3B4GXZ5_9CICH</name>
<feature type="region of interest" description="Disordered" evidence="9">
    <location>
        <begin position="268"/>
        <end position="356"/>
    </location>
</feature>
<keyword evidence="5" id="KW-0963">Cytoplasm</keyword>
<dbReference type="GO" id="GO:0005634">
    <property type="term" value="C:nucleus"/>
    <property type="evidence" value="ECO:0007669"/>
    <property type="project" value="UniProtKB-SubCell"/>
</dbReference>
<dbReference type="Pfam" id="PF10486">
    <property type="entry name" value="PI3K_1B_p101"/>
    <property type="match status" value="2"/>
</dbReference>
<dbReference type="GO" id="GO:0005944">
    <property type="term" value="C:phosphatidylinositol 3-kinase complex, class IB"/>
    <property type="evidence" value="ECO:0007669"/>
    <property type="project" value="InterPro"/>
</dbReference>
<organism evidence="10">
    <name type="scientific">Pundamilia nyererei</name>
    <dbReference type="NCBI Taxonomy" id="303518"/>
    <lineage>
        <taxon>Eukaryota</taxon>
        <taxon>Metazoa</taxon>
        <taxon>Chordata</taxon>
        <taxon>Craniata</taxon>
        <taxon>Vertebrata</taxon>
        <taxon>Euteleostomi</taxon>
        <taxon>Actinopterygii</taxon>
        <taxon>Neopterygii</taxon>
        <taxon>Teleostei</taxon>
        <taxon>Neoteleostei</taxon>
        <taxon>Acanthomorphata</taxon>
        <taxon>Ovalentaria</taxon>
        <taxon>Cichlomorphae</taxon>
        <taxon>Cichliformes</taxon>
        <taxon>Cichlidae</taxon>
        <taxon>African cichlids</taxon>
        <taxon>Pseudocrenilabrinae</taxon>
        <taxon>Haplochromini</taxon>
        <taxon>Pundamilia</taxon>
    </lineage>
</organism>
<comment type="subcellular location">
    <subcellularLocation>
        <location evidence="2">Cell membrane</location>
        <topology evidence="2">Peripheral membrane protein</topology>
    </subcellularLocation>
    <subcellularLocation>
        <location evidence="3">Cytoplasm</location>
    </subcellularLocation>
    <subcellularLocation>
        <location evidence="1">Nucleus</location>
    </subcellularLocation>
</comment>
<gene>
    <name evidence="10" type="primary">PIK3R5</name>
</gene>
<feature type="compositionally biased region" description="Acidic residues" evidence="9">
    <location>
        <begin position="273"/>
        <end position="288"/>
    </location>
</feature>
<evidence type="ECO:0000313" key="10">
    <source>
        <dbReference type="Ensembl" id="ENSPNYP00000028212.1"/>
    </source>
</evidence>
<evidence type="ECO:0000256" key="6">
    <source>
        <dbReference type="ARBA" id="ARBA00023136"/>
    </source>
</evidence>
<feature type="compositionally biased region" description="Low complexity" evidence="9">
    <location>
        <begin position="298"/>
        <end position="328"/>
    </location>
</feature>
<dbReference type="PANTHER" id="PTHR15593">
    <property type="entry name" value="PHOSPHATIDYLINOSITOL 3-KINASE REGULATORY SUBUNIT"/>
    <property type="match status" value="1"/>
</dbReference>
<evidence type="ECO:0000256" key="7">
    <source>
        <dbReference type="ARBA" id="ARBA00023242"/>
    </source>
</evidence>
<keyword evidence="4" id="KW-1003">Cell membrane</keyword>
<dbReference type="GeneTree" id="ENSGT00530000063753"/>
<evidence type="ECO:0000256" key="4">
    <source>
        <dbReference type="ARBA" id="ARBA00022475"/>
    </source>
</evidence>
<dbReference type="InterPro" id="IPR019522">
    <property type="entry name" value="PIK3R5/6"/>
</dbReference>
<evidence type="ECO:0000256" key="9">
    <source>
        <dbReference type="SAM" id="MobiDB-lite"/>
    </source>
</evidence>
<feature type="compositionally biased region" description="Acidic residues" evidence="9">
    <location>
        <begin position="329"/>
        <end position="340"/>
    </location>
</feature>
<keyword evidence="6" id="KW-0472">Membrane</keyword>
<keyword evidence="7" id="KW-0539">Nucleus</keyword>
<dbReference type="GO" id="GO:0007186">
    <property type="term" value="P:G protein-coupled receptor signaling pathway"/>
    <property type="evidence" value="ECO:0007669"/>
    <property type="project" value="TreeGrafter"/>
</dbReference>
<dbReference type="Ensembl" id="ENSPNYT00000028902.1">
    <property type="protein sequence ID" value="ENSPNYP00000028212.1"/>
    <property type="gene ID" value="ENSPNYG00000021225.1"/>
</dbReference>
<dbReference type="GO" id="GO:0046935">
    <property type="term" value="F:1-phosphatidylinositol-3-kinase regulator activity"/>
    <property type="evidence" value="ECO:0007669"/>
    <property type="project" value="InterPro"/>
</dbReference>
<evidence type="ECO:0000256" key="2">
    <source>
        <dbReference type="ARBA" id="ARBA00004202"/>
    </source>
</evidence>
<feature type="compositionally biased region" description="Basic residues" evidence="9">
    <location>
        <begin position="347"/>
        <end position="356"/>
    </location>
</feature>
<dbReference type="AlphaFoldDB" id="A0A3B4GXZ5"/>
<dbReference type="PANTHER" id="PTHR15593:SF2">
    <property type="entry name" value="PHOSPHOINOSITIDE 3-KINASE REGULATORY SUBUNIT 5"/>
    <property type="match status" value="1"/>
</dbReference>
<evidence type="ECO:0000256" key="1">
    <source>
        <dbReference type="ARBA" id="ARBA00004123"/>
    </source>
</evidence>
<reference evidence="10" key="1">
    <citation type="submission" date="2023-09" db="UniProtKB">
        <authorList>
            <consortium name="Ensembl"/>
        </authorList>
    </citation>
    <scope>IDENTIFICATION</scope>
</reference>
<evidence type="ECO:0000256" key="5">
    <source>
        <dbReference type="ARBA" id="ARBA00022490"/>
    </source>
</evidence>
<dbReference type="GO" id="GO:0005886">
    <property type="term" value="C:plasma membrane"/>
    <property type="evidence" value="ECO:0007669"/>
    <property type="project" value="UniProtKB-SubCell"/>
</dbReference>
<accession>A0A3B4GXZ5</accession>
<proteinExistence type="predicted"/>